<comment type="caution">
    <text evidence="2">The sequence shown here is derived from an EMBL/GenBank/DDBJ whole genome shotgun (WGS) entry which is preliminary data.</text>
</comment>
<reference evidence="3" key="1">
    <citation type="journal article" date="2019" name="Int. J. Syst. Evol. Microbiol.">
        <title>The Global Catalogue of Microorganisms (GCM) 10K type strain sequencing project: providing services to taxonomists for standard genome sequencing and annotation.</title>
        <authorList>
            <consortium name="The Broad Institute Genomics Platform"/>
            <consortium name="The Broad Institute Genome Sequencing Center for Infectious Disease"/>
            <person name="Wu L."/>
            <person name="Ma J."/>
        </authorList>
    </citation>
    <scope>NUCLEOTIDE SEQUENCE [LARGE SCALE GENOMIC DNA]</scope>
    <source>
        <strain evidence="3">JCM 32226</strain>
    </source>
</reference>
<evidence type="ECO:0000256" key="1">
    <source>
        <dbReference type="SAM" id="MobiDB-lite"/>
    </source>
</evidence>
<keyword evidence="3" id="KW-1185">Reference proteome</keyword>
<dbReference type="Proteomes" id="UP001501321">
    <property type="component" value="Unassembled WGS sequence"/>
</dbReference>
<dbReference type="RefSeq" id="WP_345009510.1">
    <property type="nucleotide sequence ID" value="NZ_BAABFC010000001.1"/>
</dbReference>
<organism evidence="2 3">
    <name type="scientific">Pseudaeromonas paramecii</name>
    <dbReference type="NCBI Taxonomy" id="2138166"/>
    <lineage>
        <taxon>Bacteria</taxon>
        <taxon>Pseudomonadati</taxon>
        <taxon>Pseudomonadota</taxon>
        <taxon>Gammaproteobacteria</taxon>
        <taxon>Aeromonadales</taxon>
        <taxon>Aeromonadaceae</taxon>
        <taxon>Pseudaeromonas</taxon>
    </lineage>
</organism>
<sequence length="290" mass="31435">MAKTNWQAVAEQYERDRIKTGISAKEWCEQRGINYASARRYLKSRGQSPDESATFQAAAQSAQKKVRKSAQKGASAQSGGNAQKRKTGKALRKSGEEPQTGVSEIVKPKGRDEAGRFLAGEYEGNPNPPRNRVVPGNQLPVTHGGYARYFSDQSAFDGVDELGLQDELRLCRARVISVTKALNDLAVLLDSATAPDEKATIYGQILRADEALQRNISRVESIERTLSGLRIDALTAPKIEADTDRIRAAARKLTAEANKLERDEGGDATPISEMVAELQDMGTGGLMSGG</sequence>
<evidence type="ECO:0000313" key="3">
    <source>
        <dbReference type="Proteomes" id="UP001501321"/>
    </source>
</evidence>
<dbReference type="EMBL" id="BAABFC010000001">
    <property type="protein sequence ID" value="GAA4493500.1"/>
    <property type="molecule type" value="Genomic_DNA"/>
</dbReference>
<feature type="compositionally biased region" description="Basic residues" evidence="1">
    <location>
        <begin position="83"/>
        <end position="92"/>
    </location>
</feature>
<feature type="compositionally biased region" description="Low complexity" evidence="1">
    <location>
        <begin position="52"/>
        <end position="63"/>
    </location>
</feature>
<name>A0ABP8PYJ6_9GAMM</name>
<evidence type="ECO:0000313" key="2">
    <source>
        <dbReference type="EMBL" id="GAA4493500.1"/>
    </source>
</evidence>
<accession>A0ABP8PYJ6</accession>
<proteinExistence type="predicted"/>
<feature type="region of interest" description="Disordered" evidence="1">
    <location>
        <begin position="43"/>
        <end position="110"/>
    </location>
</feature>
<protein>
    <submittedName>
        <fullName evidence="2">Terminase</fullName>
    </submittedName>
</protein>
<gene>
    <name evidence="2" type="ORF">GCM10023095_03880</name>
</gene>